<evidence type="ECO:0000256" key="1">
    <source>
        <dbReference type="SAM" id="MobiDB-lite"/>
    </source>
</evidence>
<feature type="non-terminal residue" evidence="2">
    <location>
        <position position="1"/>
    </location>
</feature>
<evidence type="ECO:0000313" key="3">
    <source>
        <dbReference type="Proteomes" id="UP000010411"/>
    </source>
</evidence>
<dbReference type="EMBL" id="AEJC01000521">
    <property type="protein sequence ID" value="EKX62362.1"/>
    <property type="molecule type" value="Genomic_DNA"/>
</dbReference>
<gene>
    <name evidence="2" type="ORF">STRIP9103_02043</name>
</gene>
<proteinExistence type="predicted"/>
<comment type="caution">
    <text evidence="2">The sequence shown here is derived from an EMBL/GenBank/DDBJ whole genome shotgun (WGS) entry which is preliminary data.</text>
</comment>
<evidence type="ECO:0000313" key="2">
    <source>
        <dbReference type="EMBL" id="EKX62362.1"/>
    </source>
</evidence>
<organism evidence="2 3">
    <name type="scientific">Streptomyces ipomoeae 91-03</name>
    <dbReference type="NCBI Taxonomy" id="698759"/>
    <lineage>
        <taxon>Bacteria</taxon>
        <taxon>Bacillati</taxon>
        <taxon>Actinomycetota</taxon>
        <taxon>Actinomycetes</taxon>
        <taxon>Kitasatosporales</taxon>
        <taxon>Streptomycetaceae</taxon>
        <taxon>Streptomyces</taxon>
    </lineage>
</organism>
<accession>L1KP44</accession>
<feature type="compositionally biased region" description="Basic and acidic residues" evidence="1">
    <location>
        <begin position="1"/>
        <end position="15"/>
    </location>
</feature>
<reference evidence="2 3" key="1">
    <citation type="submission" date="2012-11" db="EMBL/GenBank/DDBJ databases">
        <authorList>
            <person name="Huguet-Tapia J.C."/>
            <person name="Durkin A.S."/>
            <person name="Pettis G.S."/>
            <person name="Badger J.H."/>
        </authorList>
    </citation>
    <scope>NUCLEOTIDE SEQUENCE [LARGE SCALE GENOMIC DNA]</scope>
    <source>
        <strain evidence="2 3">91-03</strain>
    </source>
</reference>
<dbReference type="Proteomes" id="UP000010411">
    <property type="component" value="Unassembled WGS sequence"/>
</dbReference>
<feature type="region of interest" description="Disordered" evidence="1">
    <location>
        <begin position="1"/>
        <end position="101"/>
    </location>
</feature>
<sequence length="279" mass="28022">QRRLGDELGHAEIAGRPRRSPGPDRPLAHTAPGGRPHPQPLSRELGEGVGRHGRTAPQASGTGRGQGEPARAAPAGVGEGDGPGAARAGADGGGAYPLPGVPEAVFEADVGAEDGDLQQQGRPVLGGAQQGLGRRAVVDAVEAAVAQAGRCPMSASVDAAGLVEDPVGQRAAQRHTGEPGPGAVLGQHRVGDLVSGRRLRRSFLGEPQPHRATGTSSAAAVAVSWISTPSSRSPSTGSPDSYDSGRSSATPLASALPSFMTPPVTCRGPVAWTCCVDLS</sequence>
<name>L1KP44_9ACTN</name>
<feature type="region of interest" description="Disordered" evidence="1">
    <location>
        <begin position="227"/>
        <end position="252"/>
    </location>
</feature>
<keyword evidence="3" id="KW-1185">Reference proteome</keyword>
<dbReference type="AlphaFoldDB" id="L1KP44"/>
<protein>
    <submittedName>
        <fullName evidence="2">Uncharacterized protein</fullName>
    </submittedName>
</protein>